<evidence type="ECO:0000313" key="5">
    <source>
        <dbReference type="EMBL" id="MCU9593370.1"/>
    </source>
</evidence>
<dbReference type="SUPFAM" id="SSF160467">
    <property type="entry name" value="PH0987 N-terminal domain-like"/>
    <property type="match status" value="1"/>
</dbReference>
<evidence type="ECO:0000313" key="6">
    <source>
        <dbReference type="Proteomes" id="UP001208656"/>
    </source>
</evidence>
<dbReference type="SMART" id="SM00796">
    <property type="entry name" value="AHS1"/>
    <property type="match status" value="1"/>
</dbReference>
<dbReference type="PANTHER" id="PTHR34698:SF2">
    <property type="entry name" value="5-OXOPROLINASE SUBUNIT B"/>
    <property type="match status" value="1"/>
</dbReference>
<gene>
    <name evidence="5" type="primary">pxpB</name>
    <name evidence="5" type="ORF">OEV82_02730</name>
</gene>
<dbReference type="RefSeq" id="WP_173657700.1">
    <property type="nucleotide sequence ID" value="NZ_JAOUSE010000004.1"/>
</dbReference>
<keyword evidence="1" id="KW-0547">Nucleotide-binding</keyword>
<dbReference type="Proteomes" id="UP001208656">
    <property type="component" value="Unassembled WGS sequence"/>
</dbReference>
<dbReference type="GO" id="GO:0017168">
    <property type="term" value="F:5-oxoprolinase (ATP-hydrolyzing) activity"/>
    <property type="evidence" value="ECO:0007669"/>
    <property type="project" value="UniProtKB-EC"/>
</dbReference>
<dbReference type="Pfam" id="PF02682">
    <property type="entry name" value="CT_C_D"/>
    <property type="match status" value="1"/>
</dbReference>
<keyword evidence="6" id="KW-1185">Reference proteome</keyword>
<evidence type="ECO:0000256" key="2">
    <source>
        <dbReference type="ARBA" id="ARBA00022801"/>
    </source>
</evidence>
<dbReference type="Gene3D" id="2.40.100.10">
    <property type="entry name" value="Cyclophilin-like"/>
    <property type="match status" value="1"/>
</dbReference>
<evidence type="ECO:0000259" key="4">
    <source>
        <dbReference type="SMART" id="SM00796"/>
    </source>
</evidence>
<proteinExistence type="predicted"/>
<dbReference type="SUPFAM" id="SSF50891">
    <property type="entry name" value="Cyclophilin-like"/>
    <property type="match status" value="1"/>
</dbReference>
<dbReference type="InterPro" id="IPR010016">
    <property type="entry name" value="PxpB"/>
</dbReference>
<dbReference type="PANTHER" id="PTHR34698">
    <property type="entry name" value="5-OXOPROLINASE SUBUNIT B"/>
    <property type="match status" value="1"/>
</dbReference>
<dbReference type="InterPro" id="IPR029000">
    <property type="entry name" value="Cyclophilin-like_dom_sf"/>
</dbReference>
<dbReference type="NCBIfam" id="TIGR00370">
    <property type="entry name" value="5-oxoprolinase subunit PxpB"/>
    <property type="match status" value="1"/>
</dbReference>
<organism evidence="5 6">
    <name type="scientific">Pallidibacillus thermolactis</name>
    <dbReference type="NCBI Taxonomy" id="251051"/>
    <lineage>
        <taxon>Bacteria</taxon>
        <taxon>Bacillati</taxon>
        <taxon>Bacillota</taxon>
        <taxon>Bacilli</taxon>
        <taxon>Bacillales</taxon>
        <taxon>Bacillaceae</taxon>
        <taxon>Pallidibacillus</taxon>
    </lineage>
</organism>
<name>A0ABT2WCG7_9BACI</name>
<evidence type="ECO:0000256" key="1">
    <source>
        <dbReference type="ARBA" id="ARBA00022741"/>
    </source>
</evidence>
<dbReference type="EC" id="3.5.2.9" evidence="5"/>
<reference evidence="5 6" key="1">
    <citation type="submission" date="2022-10" db="EMBL/GenBank/DDBJ databases">
        <title>Description of Fervidibacillus gen. nov. in the family Fervidibacillaceae fam. nov. with two species, Fervidibacillus albus sp. nov., and Fervidibacillus halotolerans sp. nov., isolated from tidal flat sediments.</title>
        <authorList>
            <person name="Kwon K.K."/>
            <person name="Yang S.-H."/>
        </authorList>
    </citation>
    <scope>NUCLEOTIDE SEQUENCE [LARGE SCALE GENOMIC DNA]</scope>
    <source>
        <strain evidence="5 6">DSM 23332</strain>
    </source>
</reference>
<protein>
    <submittedName>
        <fullName evidence="5">5-oxoprolinase subunit PxpB</fullName>
        <ecNumber evidence="5">3.5.2.9</ecNumber>
    </submittedName>
</protein>
<dbReference type="Gene3D" id="3.30.1360.40">
    <property type="match status" value="1"/>
</dbReference>
<comment type="caution">
    <text evidence="5">The sequence shown here is derived from an EMBL/GenBank/DDBJ whole genome shotgun (WGS) entry which is preliminary data.</text>
</comment>
<accession>A0ABT2WCG7</accession>
<dbReference type="EMBL" id="JAOUSE010000004">
    <property type="protein sequence ID" value="MCU9593370.1"/>
    <property type="molecule type" value="Genomic_DNA"/>
</dbReference>
<keyword evidence="2 5" id="KW-0378">Hydrolase</keyword>
<sequence>MEYNCYPLGENAVLIELGKEINIETHQKIKGIAKFLNDNPPEWMIEYIPAFTTLTIYYEPYYIYSTFGTENIYEYVCKEIKKLLLKIPIGDENEPRNIEIPVCYGGDFGPDLEVVAEYNQLTPEEVIQIHSSGEYIVYMLGFAPGFPFIGGMSEKIATPRRKTPRLKIPERSVGIAGMQTGIYPIETPGGWQLIGRTPIRLFTPENNPPTLLMAGDKIKFTPISYEEYVKMENELL</sequence>
<evidence type="ECO:0000256" key="3">
    <source>
        <dbReference type="ARBA" id="ARBA00022840"/>
    </source>
</evidence>
<dbReference type="InterPro" id="IPR003833">
    <property type="entry name" value="CT_C_D"/>
</dbReference>
<keyword evidence="3" id="KW-0067">ATP-binding</keyword>
<feature type="domain" description="Carboxyltransferase" evidence="4">
    <location>
        <begin position="3"/>
        <end position="212"/>
    </location>
</feature>